<dbReference type="GO" id="GO:0000978">
    <property type="term" value="F:RNA polymerase II cis-regulatory region sequence-specific DNA binding"/>
    <property type="evidence" value="ECO:0007669"/>
    <property type="project" value="TreeGrafter"/>
</dbReference>
<dbReference type="InterPro" id="IPR050675">
    <property type="entry name" value="OAF3"/>
</dbReference>
<keyword evidence="4" id="KW-0539">Nucleus</keyword>
<evidence type="ECO:0000256" key="2">
    <source>
        <dbReference type="ARBA" id="ARBA00023125"/>
    </source>
</evidence>
<dbReference type="InterPro" id="IPR001138">
    <property type="entry name" value="Zn2Cys6_DnaBD"/>
</dbReference>
<dbReference type="CDD" id="cd00067">
    <property type="entry name" value="GAL4"/>
    <property type="match status" value="1"/>
</dbReference>
<dbReference type="PROSITE" id="PS00463">
    <property type="entry name" value="ZN2_CY6_FUNGAL_1"/>
    <property type="match status" value="1"/>
</dbReference>
<dbReference type="GO" id="GO:0045944">
    <property type="term" value="P:positive regulation of transcription by RNA polymerase II"/>
    <property type="evidence" value="ECO:0007669"/>
    <property type="project" value="TreeGrafter"/>
</dbReference>
<dbReference type="PROSITE" id="PS50048">
    <property type="entry name" value="ZN2_CY6_FUNGAL_2"/>
    <property type="match status" value="1"/>
</dbReference>
<organism evidence="7 8">
    <name type="scientific">Paraphoma chrysanthemicola</name>
    <dbReference type="NCBI Taxonomy" id="798071"/>
    <lineage>
        <taxon>Eukaryota</taxon>
        <taxon>Fungi</taxon>
        <taxon>Dikarya</taxon>
        <taxon>Ascomycota</taxon>
        <taxon>Pezizomycotina</taxon>
        <taxon>Dothideomycetes</taxon>
        <taxon>Pleosporomycetidae</taxon>
        <taxon>Pleosporales</taxon>
        <taxon>Pleosporineae</taxon>
        <taxon>Phaeosphaeriaceae</taxon>
        <taxon>Paraphoma</taxon>
    </lineage>
</organism>
<dbReference type="Gene3D" id="4.10.240.10">
    <property type="entry name" value="Zn(2)-C6 fungal-type DNA-binding domain"/>
    <property type="match status" value="1"/>
</dbReference>
<comment type="caution">
    <text evidence="7">The sequence shown here is derived from an EMBL/GenBank/DDBJ whole genome shotgun (WGS) entry which is preliminary data.</text>
</comment>
<dbReference type="PANTHER" id="PTHR31069:SF12">
    <property type="entry name" value="TRANSCRIPTION FACTOR DOMAIN-CONTAINING PROTEIN"/>
    <property type="match status" value="1"/>
</dbReference>
<dbReference type="PANTHER" id="PTHR31069">
    <property type="entry name" value="OLEATE-ACTIVATED TRANSCRIPTION FACTOR 1-RELATED"/>
    <property type="match status" value="1"/>
</dbReference>
<evidence type="ECO:0000256" key="5">
    <source>
        <dbReference type="SAM" id="MobiDB-lite"/>
    </source>
</evidence>
<sequence>MLLEATPATFAPQPRLQGSRAYNSHSDDHLYTLLTEASHPFRLVPPAAMDQPQKDEFTPAITSHTSSSHRPPAHNPYQRISSRRAIACVTCAKAKTKCDKALPSCSRCTTKGIKCDPRSTRRTSENNYRTNIKKPFVSPKRYHSTSHISSLSRHSSPRSTPSSSRHRFMRAASHVDFRTAVKMSQQVSACSGLPVLTPLPTYKPQTMDESYSYSSSPEQSMVGMSAATDHTGLSVSGRLTPQTPEPMVYHEPLSLGDFSDHWTGAQPWNNESLMSCGLDFDGDYAGPIPVELWSTPEHNHPALITQVPWHQQSLSVSPHLVSAEMVPNAGAVPALSMSDGSLDDFNIAGTFHEDWALCQPTTAQLGMANNLSAAPFMHDLRPVSSVGPVWEDVFMPDHPPY</sequence>
<dbReference type="Pfam" id="PF00172">
    <property type="entry name" value="Zn_clus"/>
    <property type="match status" value="1"/>
</dbReference>
<protein>
    <recommendedName>
        <fullName evidence="6">Zn(2)-C6 fungal-type domain-containing protein</fullName>
    </recommendedName>
</protein>
<feature type="domain" description="Zn(2)-C6 fungal-type" evidence="6">
    <location>
        <begin position="87"/>
        <end position="115"/>
    </location>
</feature>
<dbReference type="GO" id="GO:0008270">
    <property type="term" value="F:zinc ion binding"/>
    <property type="evidence" value="ECO:0007669"/>
    <property type="project" value="InterPro"/>
</dbReference>
<feature type="region of interest" description="Disordered" evidence="5">
    <location>
        <begin position="1"/>
        <end position="23"/>
    </location>
</feature>
<evidence type="ECO:0000256" key="3">
    <source>
        <dbReference type="ARBA" id="ARBA00023163"/>
    </source>
</evidence>
<evidence type="ECO:0000256" key="4">
    <source>
        <dbReference type="ARBA" id="ARBA00023242"/>
    </source>
</evidence>
<dbReference type="InterPro" id="IPR036864">
    <property type="entry name" value="Zn2-C6_fun-type_DNA-bd_sf"/>
</dbReference>
<dbReference type="AlphaFoldDB" id="A0A8K0VX49"/>
<name>A0A8K0VX49_9PLEO</name>
<keyword evidence="8" id="KW-1185">Reference proteome</keyword>
<evidence type="ECO:0000256" key="1">
    <source>
        <dbReference type="ARBA" id="ARBA00023015"/>
    </source>
</evidence>
<proteinExistence type="predicted"/>
<dbReference type="EMBL" id="JAGMVJ010000012">
    <property type="protein sequence ID" value="KAH7084484.1"/>
    <property type="molecule type" value="Genomic_DNA"/>
</dbReference>
<feature type="compositionally biased region" description="Low complexity" evidence="5">
    <location>
        <begin position="145"/>
        <end position="163"/>
    </location>
</feature>
<feature type="region of interest" description="Disordered" evidence="5">
    <location>
        <begin position="138"/>
        <end position="165"/>
    </location>
</feature>
<dbReference type="GO" id="GO:0005634">
    <property type="term" value="C:nucleus"/>
    <property type="evidence" value="ECO:0007669"/>
    <property type="project" value="TreeGrafter"/>
</dbReference>
<dbReference type="Proteomes" id="UP000813461">
    <property type="component" value="Unassembled WGS sequence"/>
</dbReference>
<dbReference type="GO" id="GO:0000981">
    <property type="term" value="F:DNA-binding transcription factor activity, RNA polymerase II-specific"/>
    <property type="evidence" value="ECO:0007669"/>
    <property type="project" value="InterPro"/>
</dbReference>
<keyword evidence="1" id="KW-0805">Transcription regulation</keyword>
<dbReference type="SMART" id="SM00066">
    <property type="entry name" value="GAL4"/>
    <property type="match status" value="1"/>
</dbReference>
<reference evidence="7" key="1">
    <citation type="journal article" date="2021" name="Nat. Commun.">
        <title>Genetic determinants of endophytism in the Arabidopsis root mycobiome.</title>
        <authorList>
            <person name="Mesny F."/>
            <person name="Miyauchi S."/>
            <person name="Thiergart T."/>
            <person name="Pickel B."/>
            <person name="Atanasova L."/>
            <person name="Karlsson M."/>
            <person name="Huettel B."/>
            <person name="Barry K.W."/>
            <person name="Haridas S."/>
            <person name="Chen C."/>
            <person name="Bauer D."/>
            <person name="Andreopoulos W."/>
            <person name="Pangilinan J."/>
            <person name="LaButti K."/>
            <person name="Riley R."/>
            <person name="Lipzen A."/>
            <person name="Clum A."/>
            <person name="Drula E."/>
            <person name="Henrissat B."/>
            <person name="Kohler A."/>
            <person name="Grigoriev I.V."/>
            <person name="Martin F.M."/>
            <person name="Hacquard S."/>
        </authorList>
    </citation>
    <scope>NUCLEOTIDE SEQUENCE</scope>
    <source>
        <strain evidence="7">MPI-SDFR-AT-0120</strain>
    </source>
</reference>
<evidence type="ECO:0000313" key="8">
    <source>
        <dbReference type="Proteomes" id="UP000813461"/>
    </source>
</evidence>
<gene>
    <name evidence="7" type="ORF">FB567DRAFT_550490</name>
</gene>
<evidence type="ECO:0000259" key="6">
    <source>
        <dbReference type="PROSITE" id="PS50048"/>
    </source>
</evidence>
<evidence type="ECO:0000313" key="7">
    <source>
        <dbReference type="EMBL" id="KAH7084484.1"/>
    </source>
</evidence>
<dbReference type="PRINTS" id="PR00755">
    <property type="entry name" value="AFLATOXINBRP"/>
</dbReference>
<keyword evidence="3" id="KW-0804">Transcription</keyword>
<dbReference type="OrthoDB" id="40579at2759"/>
<accession>A0A8K0VX49</accession>
<dbReference type="SUPFAM" id="SSF57701">
    <property type="entry name" value="Zn2/Cys6 DNA-binding domain"/>
    <property type="match status" value="1"/>
</dbReference>
<keyword evidence="2" id="KW-0238">DNA-binding</keyword>